<dbReference type="InterPro" id="IPR011078">
    <property type="entry name" value="PyrdxlP_homeostasis"/>
</dbReference>
<dbReference type="InterPro" id="IPR001608">
    <property type="entry name" value="Ala_racemase_N"/>
</dbReference>
<comment type="similarity">
    <text evidence="2 3">Belongs to the pyridoxal phosphate-binding protein YggS/PROSC family.</text>
</comment>
<feature type="domain" description="Alanine racemase N-terminal" evidence="4">
    <location>
        <begin position="179"/>
        <end position="374"/>
    </location>
</feature>
<dbReference type="InterPro" id="IPR029066">
    <property type="entry name" value="PLP-binding_barrel"/>
</dbReference>
<comment type="function">
    <text evidence="2">Pyridoxal 5'-phosphate (PLP)-binding protein, which may be involved in intracellular homeostatic regulation of pyridoxal 5'-phosphate (PLP), the active form of vitamin B6.</text>
</comment>
<dbReference type="Pfam" id="PF01168">
    <property type="entry name" value="Ala_racemase_N"/>
    <property type="match status" value="1"/>
</dbReference>
<dbReference type="GO" id="GO:0030170">
    <property type="term" value="F:pyridoxal phosphate binding"/>
    <property type="evidence" value="ECO:0007669"/>
    <property type="project" value="UniProtKB-UniRule"/>
</dbReference>
<dbReference type="NCBIfam" id="TIGR00044">
    <property type="entry name" value="YggS family pyridoxal phosphate-dependent enzyme"/>
    <property type="match status" value="1"/>
</dbReference>
<evidence type="ECO:0000313" key="5">
    <source>
        <dbReference type="EMBL" id="KFX44481.1"/>
    </source>
</evidence>
<accession>A0A093VCU3</accession>
<dbReference type="HAMAP" id="MF_02087">
    <property type="entry name" value="PLP_homeostasis"/>
    <property type="match status" value="1"/>
</dbReference>
<evidence type="ECO:0000256" key="3">
    <source>
        <dbReference type="RuleBase" id="RU004514"/>
    </source>
</evidence>
<protein>
    <recommendedName>
        <fullName evidence="2">Pyridoxal phosphate homeostasis protein</fullName>
        <shortName evidence="2">PLP homeostasis protein</shortName>
    </recommendedName>
</protein>
<feature type="modified residue" description="N6-(pyridoxal phosphate)lysine" evidence="2">
    <location>
        <position position="139"/>
    </location>
</feature>
<proteinExistence type="inferred from homology"/>
<dbReference type="PANTHER" id="PTHR10146">
    <property type="entry name" value="PROLINE SYNTHETASE CO-TRANSCRIBED BACTERIAL HOMOLOG PROTEIN"/>
    <property type="match status" value="1"/>
</dbReference>
<keyword evidence="1 2" id="KW-0663">Pyridoxal phosphate</keyword>
<gene>
    <name evidence="5" type="ORF">GQ26_0280720</name>
</gene>
<name>A0A093VCU3_TALMA</name>
<reference evidence="5" key="2">
    <citation type="journal article" date="2014" name="PLoS Genet.">
        <title>Signature gene expression reveals novel clues to the molecular mechanisms of dimorphic transition in Penicillium marneffei.</title>
        <authorList>
            <person name="Yang E."/>
            <person name="Wang G."/>
            <person name="Cai J."/>
            <person name="Woo P.C."/>
            <person name="Lau S.K."/>
            <person name="Yuen K.-Y."/>
            <person name="Chow W.-N."/>
            <person name="Lin X."/>
        </authorList>
    </citation>
    <scope>NUCLEOTIDE SEQUENCE</scope>
    <source>
        <strain evidence="5">PM1</strain>
    </source>
</reference>
<organism evidence="5">
    <name type="scientific">Talaromyces marneffei PM1</name>
    <dbReference type="NCBI Taxonomy" id="1077442"/>
    <lineage>
        <taxon>Eukaryota</taxon>
        <taxon>Fungi</taxon>
        <taxon>Dikarya</taxon>
        <taxon>Ascomycota</taxon>
        <taxon>Pezizomycotina</taxon>
        <taxon>Eurotiomycetes</taxon>
        <taxon>Eurotiomycetidae</taxon>
        <taxon>Eurotiales</taxon>
        <taxon>Trichocomaceae</taxon>
        <taxon>Talaromyces</taxon>
        <taxon>Talaromyces sect. Talaromyces</taxon>
    </lineage>
</organism>
<dbReference type="SUPFAM" id="SSF51419">
    <property type="entry name" value="PLP-binding barrel"/>
    <property type="match status" value="1"/>
</dbReference>
<dbReference type="CDD" id="cd06822">
    <property type="entry name" value="PLPDE_III_YBL036c_euk"/>
    <property type="match status" value="1"/>
</dbReference>
<reference key="1">
    <citation type="journal article" date="2014" name="PLoS Genet.">
        <title>Signature Gene Expression Reveals Novel Clues to the Molecular Mechanisms of Dimorphic Transition in Penicillium marneffei.</title>
        <authorList>
            <person name="Yang E."/>
            <person name="Wang G."/>
            <person name="Cai J."/>
            <person name="Woo P.C."/>
            <person name="Lau S.K."/>
            <person name="Yuen K.-Y."/>
            <person name="Chow W.-N."/>
            <person name="Lin X."/>
        </authorList>
    </citation>
    <scope>NUCLEOTIDE SEQUENCE [LARGE SCALE GENOMIC DNA]</scope>
    <source>
        <strain>PM1</strain>
    </source>
</reference>
<dbReference type="AlphaFoldDB" id="A0A093VCU3"/>
<dbReference type="PROSITE" id="PS01211">
    <property type="entry name" value="UPF0001"/>
    <property type="match status" value="1"/>
</dbReference>
<evidence type="ECO:0000256" key="2">
    <source>
        <dbReference type="HAMAP-Rule" id="MF_03225"/>
    </source>
</evidence>
<dbReference type="EMBL" id="JPOX01000028">
    <property type="protein sequence ID" value="KFX44481.1"/>
    <property type="molecule type" value="Genomic_DNA"/>
</dbReference>
<dbReference type="Gene3D" id="3.20.20.10">
    <property type="entry name" value="Alanine racemase"/>
    <property type="match status" value="1"/>
</dbReference>
<evidence type="ECO:0000259" key="4">
    <source>
        <dbReference type="Pfam" id="PF01168"/>
    </source>
</evidence>
<sequence>MACPVVGGCLAGEMAPSLIASPTTRANLAQDHTAYSSLIEEVTRCALSSQCEYLKAHNTAHRFKHNLPHQGRGRMTSTPETAIALEQPTMTRTTTLLTNLNTILARISAASSTFPTTSTSTTRRHRPANKPVRLVAVSKLKPASDVLALYSPSLPVDESSTPSATTTTTTTPSATQQLHFGENYFQELLEKSRILPRGIKWHFIGGLQSNKCVSLARDVRGLWAVESVDTEKKAKLLDKGWGERDISALSEEERTQKLRVFVQVNTSGEEAKSGVEPVATPALCRYIREQCPRLKLQGLMTIGAIARSKESTNENADFVSLIETREAIIKALGMSEQEADDFELSMGMSSDFEGAIALGSDQVRVGTTIFGERPVKAGANANAGATSA</sequence>
<evidence type="ECO:0000256" key="1">
    <source>
        <dbReference type="ARBA" id="ARBA00022898"/>
    </source>
</evidence>
<comment type="caution">
    <text evidence="5">The sequence shown here is derived from an EMBL/GenBank/DDBJ whole genome shotgun (WGS) entry which is preliminary data.</text>
</comment>
<dbReference type="PANTHER" id="PTHR10146:SF14">
    <property type="entry name" value="PYRIDOXAL PHOSPHATE HOMEOSTASIS PROTEIN"/>
    <property type="match status" value="1"/>
</dbReference>